<dbReference type="OrthoDB" id="4708870at2759"/>
<proteinExistence type="predicted"/>
<name>A0A6A4HRQ5_9AGAR</name>
<dbReference type="Proteomes" id="UP000799118">
    <property type="component" value="Unassembled WGS sequence"/>
</dbReference>
<dbReference type="EMBL" id="ML769456">
    <property type="protein sequence ID" value="KAE9400430.1"/>
    <property type="molecule type" value="Genomic_DNA"/>
</dbReference>
<dbReference type="AlphaFoldDB" id="A0A6A4HRQ5"/>
<gene>
    <name evidence="1" type="ORF">BT96DRAFT_1097497</name>
</gene>
<protein>
    <submittedName>
        <fullName evidence="1">Uncharacterized protein</fullName>
    </submittedName>
</protein>
<sequence length="378" mass="42616">MGGSAFSLLLSSSSFPRLPSAVYEALKARLTPVIQSLYLHVAIPAEAPGKMDHGDLDFIVCSPRESSAYTLAPHSVNAPHDRVKAALGASHCVLADGNRTSNFAILGRTRCVECCKLQGENDIYYQVDIHVTENKDEWDRVVYFHSFGDLGMIQGLVARNVGLVLGVNGLKYQNPPHPTLTLSTDYDRISKFFGWSNERRHAGFNTRKEIFDWVAESRFFDPKYFKSSGAGIKKVKPERTMYREFVLFANEQAARPGVTTMDMEEVLRRREDVRNEALVEFGWRDEVDGHVRLYEARKRLKCVFNGTTVKDWTGLGNNWRGVKIVMDVVRKKHEDEEGILQVLMSEGEVGVKQCVMNAFEVCLQDPAFPPKYGGNKDI</sequence>
<evidence type="ECO:0000313" key="1">
    <source>
        <dbReference type="EMBL" id="KAE9400430.1"/>
    </source>
</evidence>
<evidence type="ECO:0000313" key="2">
    <source>
        <dbReference type="Proteomes" id="UP000799118"/>
    </source>
</evidence>
<organism evidence="1 2">
    <name type="scientific">Gymnopus androsaceus JB14</name>
    <dbReference type="NCBI Taxonomy" id="1447944"/>
    <lineage>
        <taxon>Eukaryota</taxon>
        <taxon>Fungi</taxon>
        <taxon>Dikarya</taxon>
        <taxon>Basidiomycota</taxon>
        <taxon>Agaricomycotina</taxon>
        <taxon>Agaricomycetes</taxon>
        <taxon>Agaricomycetidae</taxon>
        <taxon>Agaricales</taxon>
        <taxon>Marasmiineae</taxon>
        <taxon>Omphalotaceae</taxon>
        <taxon>Gymnopus</taxon>
    </lineage>
</organism>
<reference evidence="1" key="1">
    <citation type="journal article" date="2019" name="Environ. Microbiol.">
        <title>Fungal ecological strategies reflected in gene transcription - a case study of two litter decomposers.</title>
        <authorList>
            <person name="Barbi F."/>
            <person name="Kohler A."/>
            <person name="Barry K."/>
            <person name="Baskaran P."/>
            <person name="Daum C."/>
            <person name="Fauchery L."/>
            <person name="Ihrmark K."/>
            <person name="Kuo A."/>
            <person name="LaButti K."/>
            <person name="Lipzen A."/>
            <person name="Morin E."/>
            <person name="Grigoriev I.V."/>
            <person name="Henrissat B."/>
            <person name="Lindahl B."/>
            <person name="Martin F."/>
        </authorList>
    </citation>
    <scope>NUCLEOTIDE SEQUENCE</scope>
    <source>
        <strain evidence="1">JB14</strain>
    </source>
</reference>
<accession>A0A6A4HRQ5</accession>
<keyword evidence="2" id="KW-1185">Reference proteome</keyword>